<gene>
    <name evidence="1" type="ORF">AVEN_271333_1</name>
</gene>
<comment type="caution">
    <text evidence="1">The sequence shown here is derived from an EMBL/GenBank/DDBJ whole genome shotgun (WGS) entry which is preliminary data.</text>
</comment>
<name>A0A4Y2GE20_ARAVE</name>
<protein>
    <submittedName>
        <fullName evidence="1">Uncharacterized protein</fullName>
    </submittedName>
</protein>
<proteinExistence type="predicted"/>
<dbReference type="AlphaFoldDB" id="A0A4Y2GE20"/>
<evidence type="ECO:0000313" key="1">
    <source>
        <dbReference type="EMBL" id="GBM51427.1"/>
    </source>
</evidence>
<dbReference type="Proteomes" id="UP000499080">
    <property type="component" value="Unassembled WGS sequence"/>
</dbReference>
<accession>A0A4Y2GE20</accession>
<dbReference type="EMBL" id="BGPR01099067">
    <property type="protein sequence ID" value="GBM51427.1"/>
    <property type="molecule type" value="Genomic_DNA"/>
</dbReference>
<keyword evidence="2" id="KW-1185">Reference proteome</keyword>
<reference evidence="1 2" key="1">
    <citation type="journal article" date="2019" name="Sci. Rep.">
        <title>Orb-weaving spider Araneus ventricosus genome elucidates the spidroin gene catalogue.</title>
        <authorList>
            <person name="Kono N."/>
            <person name="Nakamura H."/>
            <person name="Ohtoshi R."/>
            <person name="Moran D.A.P."/>
            <person name="Shinohara A."/>
            <person name="Yoshida Y."/>
            <person name="Fujiwara M."/>
            <person name="Mori M."/>
            <person name="Tomita M."/>
            <person name="Arakawa K."/>
        </authorList>
    </citation>
    <scope>NUCLEOTIDE SEQUENCE [LARGE SCALE GENOMIC DNA]</scope>
</reference>
<evidence type="ECO:0000313" key="2">
    <source>
        <dbReference type="Proteomes" id="UP000499080"/>
    </source>
</evidence>
<sequence>MDWLQYEKEVIWFVFGLDSLDERGFVGWLEPSREMSVNARTSKASASSEGTISTFHKGYCRLCMWHGKDAAIRILTSNKNPTTDVERRNTDYESRA</sequence>
<organism evidence="1 2">
    <name type="scientific">Araneus ventricosus</name>
    <name type="common">Orbweaver spider</name>
    <name type="synonym">Epeira ventricosa</name>
    <dbReference type="NCBI Taxonomy" id="182803"/>
    <lineage>
        <taxon>Eukaryota</taxon>
        <taxon>Metazoa</taxon>
        <taxon>Ecdysozoa</taxon>
        <taxon>Arthropoda</taxon>
        <taxon>Chelicerata</taxon>
        <taxon>Arachnida</taxon>
        <taxon>Araneae</taxon>
        <taxon>Araneomorphae</taxon>
        <taxon>Entelegynae</taxon>
        <taxon>Araneoidea</taxon>
        <taxon>Araneidae</taxon>
        <taxon>Araneus</taxon>
    </lineage>
</organism>